<dbReference type="InterPro" id="IPR006766">
    <property type="entry name" value="EXORDIUM-like"/>
</dbReference>
<dbReference type="PANTHER" id="PTHR31279:SF78">
    <property type="entry name" value="PROTEIN EXORDIUM-LIKE 2"/>
    <property type="match status" value="1"/>
</dbReference>
<gene>
    <name evidence="7" type="ordered locus">VIT_18s0001g06180</name>
</gene>
<accession>F6H0X0</accession>
<organism evidence="7 8">
    <name type="scientific">Vitis vinifera</name>
    <name type="common">Grape</name>
    <dbReference type="NCBI Taxonomy" id="29760"/>
    <lineage>
        <taxon>Eukaryota</taxon>
        <taxon>Viridiplantae</taxon>
        <taxon>Streptophyta</taxon>
        <taxon>Embryophyta</taxon>
        <taxon>Tracheophyta</taxon>
        <taxon>Spermatophyta</taxon>
        <taxon>Magnoliopsida</taxon>
        <taxon>eudicotyledons</taxon>
        <taxon>Gunneridae</taxon>
        <taxon>Pentapetalae</taxon>
        <taxon>rosids</taxon>
        <taxon>Vitales</taxon>
        <taxon>Vitaceae</taxon>
        <taxon>Viteae</taxon>
        <taxon>Vitis</taxon>
    </lineage>
</organism>
<evidence type="ECO:0000313" key="8">
    <source>
        <dbReference type="Proteomes" id="UP000009183"/>
    </source>
</evidence>
<dbReference type="Proteomes" id="UP000009183">
    <property type="component" value="Chromosome 18"/>
</dbReference>
<keyword evidence="2" id="KW-0052">Apoplast</keyword>
<keyword evidence="3" id="KW-0964">Secreted</keyword>
<dbReference type="PANTHER" id="PTHR31279">
    <property type="entry name" value="PROTEIN EXORDIUM-LIKE 5"/>
    <property type="match status" value="1"/>
</dbReference>
<evidence type="ECO:0008006" key="9">
    <source>
        <dbReference type="Google" id="ProtNLM"/>
    </source>
</evidence>
<dbReference type="AlphaFoldDB" id="F6H0X0"/>
<name>F6H0X0_VITVI</name>
<reference evidence="8" key="1">
    <citation type="journal article" date="2007" name="Nature">
        <title>The grapevine genome sequence suggests ancestral hexaploidization in major angiosperm phyla.</title>
        <authorList>
            <consortium name="The French-Italian Public Consortium for Grapevine Genome Characterization."/>
            <person name="Jaillon O."/>
            <person name="Aury J.-M."/>
            <person name="Noel B."/>
            <person name="Policriti A."/>
            <person name="Clepet C."/>
            <person name="Casagrande A."/>
            <person name="Choisne N."/>
            <person name="Aubourg S."/>
            <person name="Vitulo N."/>
            <person name="Jubin C."/>
            <person name="Vezzi A."/>
            <person name="Legeai F."/>
            <person name="Hugueney P."/>
            <person name="Dasilva C."/>
            <person name="Horner D."/>
            <person name="Mica E."/>
            <person name="Jublot D."/>
            <person name="Poulain J."/>
            <person name="Bruyere C."/>
            <person name="Billault A."/>
            <person name="Segurens B."/>
            <person name="Gouyvenoux M."/>
            <person name="Ugarte E."/>
            <person name="Cattonaro F."/>
            <person name="Anthouard V."/>
            <person name="Vico V."/>
            <person name="Del Fabbro C."/>
            <person name="Alaux M."/>
            <person name="Di Gaspero G."/>
            <person name="Dumas V."/>
            <person name="Felice N."/>
            <person name="Paillard S."/>
            <person name="Juman I."/>
            <person name="Moroldo M."/>
            <person name="Scalabrin S."/>
            <person name="Canaguier A."/>
            <person name="Le Clainche I."/>
            <person name="Malacrida G."/>
            <person name="Durand E."/>
            <person name="Pesole G."/>
            <person name="Laucou V."/>
            <person name="Chatelet P."/>
            <person name="Merdinoglu D."/>
            <person name="Delledonne M."/>
            <person name="Pezzotti M."/>
            <person name="Lecharny A."/>
            <person name="Scarpelli C."/>
            <person name="Artiguenave F."/>
            <person name="Pe M.E."/>
            <person name="Valle G."/>
            <person name="Morgante M."/>
            <person name="Caboche M."/>
            <person name="Adam-Blondon A.-F."/>
            <person name="Weissenbach J."/>
            <person name="Quetier F."/>
            <person name="Wincker P."/>
        </authorList>
    </citation>
    <scope>NUCLEOTIDE SEQUENCE [LARGE SCALE GENOMIC DNA]</scope>
    <source>
        <strain evidence="8">cv. Pinot noir / PN40024</strain>
    </source>
</reference>
<dbReference type="Pfam" id="PF04674">
    <property type="entry name" value="Phi_1"/>
    <property type="match status" value="1"/>
</dbReference>
<protein>
    <recommendedName>
        <fullName evidence="9">Protein EXORDIUM-like 2</fullName>
    </recommendedName>
</protein>
<dbReference type="InParanoid" id="F6H0X0"/>
<dbReference type="HOGENOM" id="CLU_053777_1_0_1"/>
<feature type="transmembrane region" description="Helical" evidence="6">
    <location>
        <begin position="21"/>
        <end position="37"/>
    </location>
</feature>
<dbReference type="PaxDb" id="29760-VIT_18s0001g06180.t01"/>
<evidence type="ECO:0000256" key="3">
    <source>
        <dbReference type="ARBA" id="ARBA00022525"/>
    </source>
</evidence>
<sequence length="362" mass="39511">MRSTIGESFIIRKVLSKTFRTWNDLLLFSIATIELFLHTHSSPIQLFTLSASPSPHYFTFSMTSTYHFSIFVSLLLLSFLLNPTSATPRKLFSLVQEQPLILKYHNGPLLKGNITLNLVWYGNFSPIQRSILVDFLQSLNSHTTTPHSVSSWWQTIQKYKGVSCTLAVGNQILDEDYSLGKSLRSSDIISLASRSNQRSEITVVFTSADVAVEGFCMSRCGTHGSTQSKWAYAWVGNSETQCPGQCAWPFHQPMYGPQTPPLVSPNGDVGIDGMLINLATVLAGTVTNPFDNGYFQGSASAPLEAVTACTGIFGTGAYPGYPGEVLADGTTGASYNAVGVDGRKYLLPAMWDPQTSTCKTLV</sequence>
<comment type="similarity">
    <text evidence="5">Belongs to the EXORDIUM family.</text>
</comment>
<keyword evidence="4" id="KW-0732">Signal</keyword>
<dbReference type="eggNOG" id="KOG0017">
    <property type="taxonomic scope" value="Eukaryota"/>
</dbReference>
<evidence type="ECO:0000256" key="2">
    <source>
        <dbReference type="ARBA" id="ARBA00022523"/>
    </source>
</evidence>
<evidence type="ECO:0000256" key="1">
    <source>
        <dbReference type="ARBA" id="ARBA00004271"/>
    </source>
</evidence>
<keyword evidence="8" id="KW-1185">Reference proteome</keyword>
<dbReference type="GO" id="GO:0048046">
    <property type="term" value="C:apoplast"/>
    <property type="evidence" value="ECO:0007669"/>
    <property type="project" value="UniProtKB-SubCell"/>
</dbReference>
<comment type="subcellular location">
    <subcellularLocation>
        <location evidence="1">Secreted</location>
        <location evidence="1">Extracellular space</location>
        <location evidence="1">Apoplast</location>
    </subcellularLocation>
</comment>
<keyword evidence="6" id="KW-0812">Transmembrane</keyword>
<proteinExistence type="inferred from homology"/>
<dbReference type="OrthoDB" id="2017091at2759"/>
<keyword evidence="6" id="KW-1133">Transmembrane helix</keyword>
<evidence type="ECO:0000256" key="6">
    <source>
        <dbReference type="SAM" id="Phobius"/>
    </source>
</evidence>
<evidence type="ECO:0000256" key="5">
    <source>
        <dbReference type="ARBA" id="ARBA00023591"/>
    </source>
</evidence>
<keyword evidence="6" id="KW-0472">Membrane</keyword>
<feature type="transmembrane region" description="Helical" evidence="6">
    <location>
        <begin position="57"/>
        <end position="81"/>
    </location>
</feature>
<evidence type="ECO:0000313" key="7">
    <source>
        <dbReference type="EMBL" id="CCB45592.1"/>
    </source>
</evidence>
<evidence type="ECO:0000256" key="4">
    <source>
        <dbReference type="ARBA" id="ARBA00022729"/>
    </source>
</evidence>
<dbReference type="EMBL" id="FN595227">
    <property type="protein sequence ID" value="CCB45592.1"/>
    <property type="molecule type" value="Genomic_DNA"/>
</dbReference>